<dbReference type="CDD" id="cd19088">
    <property type="entry name" value="AKR_AKR13B1"/>
    <property type="match status" value="1"/>
</dbReference>
<dbReference type="RefSeq" id="WP_184923042.1">
    <property type="nucleotide sequence ID" value="NZ_JACHJR010000001.1"/>
</dbReference>
<dbReference type="EMBL" id="JACHJR010000001">
    <property type="protein sequence ID" value="MBB4951227.1"/>
    <property type="molecule type" value="Genomic_DNA"/>
</dbReference>
<dbReference type="InterPro" id="IPR050791">
    <property type="entry name" value="Aldo-Keto_reductase"/>
</dbReference>
<evidence type="ECO:0000313" key="4">
    <source>
        <dbReference type="Proteomes" id="UP000573327"/>
    </source>
</evidence>
<reference evidence="3 4" key="1">
    <citation type="submission" date="2020-08" db="EMBL/GenBank/DDBJ databases">
        <title>Sequencing the genomes of 1000 actinobacteria strains.</title>
        <authorList>
            <person name="Klenk H.-P."/>
        </authorList>
    </citation>
    <scope>NUCLEOTIDE SEQUENCE [LARGE SCALE GENOMIC DNA]</scope>
    <source>
        <strain evidence="3 4">DSM 44786</strain>
    </source>
</reference>
<name>A0A7W7SIZ3_9ACTN</name>
<dbReference type="Proteomes" id="UP000573327">
    <property type="component" value="Unassembled WGS sequence"/>
</dbReference>
<dbReference type="PANTHER" id="PTHR43625:SF40">
    <property type="entry name" value="ALDO-KETO REDUCTASE YAKC [NADP(+)]"/>
    <property type="match status" value="1"/>
</dbReference>
<dbReference type="Pfam" id="PF00248">
    <property type="entry name" value="Aldo_ket_red"/>
    <property type="match status" value="1"/>
</dbReference>
<dbReference type="AlphaFoldDB" id="A0A7W7SIZ3"/>
<gene>
    <name evidence="3" type="ORF">F4556_006762</name>
</gene>
<dbReference type="GO" id="GO:0005737">
    <property type="term" value="C:cytoplasm"/>
    <property type="evidence" value="ECO:0007669"/>
    <property type="project" value="TreeGrafter"/>
</dbReference>
<evidence type="ECO:0000313" key="3">
    <source>
        <dbReference type="EMBL" id="MBB4951227.1"/>
    </source>
</evidence>
<proteinExistence type="predicted"/>
<keyword evidence="4" id="KW-1185">Reference proteome</keyword>
<keyword evidence="1" id="KW-0560">Oxidoreductase</keyword>
<comment type="caution">
    <text evidence="3">The sequence shown here is derived from an EMBL/GenBank/DDBJ whole genome shotgun (WGS) entry which is preliminary data.</text>
</comment>
<dbReference type="SUPFAM" id="SSF51430">
    <property type="entry name" value="NAD(P)-linked oxidoreductase"/>
    <property type="match status" value="1"/>
</dbReference>
<protein>
    <submittedName>
        <fullName evidence="3">Aryl-alcohol dehydrogenase-like predicted oxidoreductase</fullName>
    </submittedName>
</protein>
<organism evidence="3 4">
    <name type="scientific">Kitasatospora gansuensis</name>
    <dbReference type="NCBI Taxonomy" id="258050"/>
    <lineage>
        <taxon>Bacteria</taxon>
        <taxon>Bacillati</taxon>
        <taxon>Actinomycetota</taxon>
        <taxon>Actinomycetes</taxon>
        <taxon>Kitasatosporales</taxon>
        <taxon>Streptomycetaceae</taxon>
        <taxon>Kitasatospora</taxon>
    </lineage>
</organism>
<feature type="domain" description="NADP-dependent oxidoreductase" evidence="2">
    <location>
        <begin position="17"/>
        <end position="214"/>
    </location>
</feature>
<dbReference type="InterPro" id="IPR023210">
    <property type="entry name" value="NADP_OxRdtase_dom"/>
</dbReference>
<dbReference type="GO" id="GO:0016491">
    <property type="term" value="F:oxidoreductase activity"/>
    <property type="evidence" value="ECO:0007669"/>
    <property type="project" value="UniProtKB-KW"/>
</dbReference>
<sequence>MSRPGGTLNLAGVEVARLGLGTMRLTGPGTWGDPADPTTAVRLVRHAVNAGINHIDTADAYGPHTVEDLIRWALHPYTDDVLVATKVGMIRPAPNVWKPLGRPDYLRAAVEASHRRLAVDRIGLCYLHRIDPTVPLAEQVGVMVELQVEGKIRGIGLSKVTVDQIDQARAIAPIAAVQNVLNLDELHDPVVQHCADLGIPYVPYRPLNAGRHTGPDGTGKALRHLLDLGPHIAPIPGTSNPDHLDELIAAVTEGA</sequence>
<dbReference type="Gene3D" id="3.20.20.100">
    <property type="entry name" value="NADP-dependent oxidoreductase domain"/>
    <property type="match status" value="1"/>
</dbReference>
<dbReference type="InterPro" id="IPR036812">
    <property type="entry name" value="NAD(P)_OxRdtase_dom_sf"/>
</dbReference>
<evidence type="ECO:0000259" key="2">
    <source>
        <dbReference type="Pfam" id="PF00248"/>
    </source>
</evidence>
<dbReference type="PANTHER" id="PTHR43625">
    <property type="entry name" value="AFLATOXIN B1 ALDEHYDE REDUCTASE"/>
    <property type="match status" value="1"/>
</dbReference>
<accession>A0A7W7SIZ3</accession>
<evidence type="ECO:0000256" key="1">
    <source>
        <dbReference type="ARBA" id="ARBA00023002"/>
    </source>
</evidence>